<name>A0A561SDZ4_9ACTN</name>
<organism evidence="8 9">
    <name type="scientific">Kitasatospora viridis</name>
    <dbReference type="NCBI Taxonomy" id="281105"/>
    <lineage>
        <taxon>Bacteria</taxon>
        <taxon>Bacillati</taxon>
        <taxon>Actinomycetota</taxon>
        <taxon>Actinomycetes</taxon>
        <taxon>Kitasatosporales</taxon>
        <taxon>Streptomycetaceae</taxon>
        <taxon>Kitasatospora</taxon>
    </lineage>
</organism>
<comment type="similarity">
    <text evidence="1">Belongs to the tannase family.</text>
</comment>
<reference evidence="8 9" key="1">
    <citation type="submission" date="2019-06" db="EMBL/GenBank/DDBJ databases">
        <title>Sequencing the genomes of 1000 actinobacteria strains.</title>
        <authorList>
            <person name="Klenk H.-P."/>
        </authorList>
    </citation>
    <scope>NUCLEOTIDE SEQUENCE [LARGE SCALE GENOMIC DNA]</scope>
    <source>
        <strain evidence="8 9">DSM 44826</strain>
    </source>
</reference>
<gene>
    <name evidence="8" type="ORF">FHX73_16233</name>
</gene>
<dbReference type="AlphaFoldDB" id="A0A561SDZ4"/>
<dbReference type="SUPFAM" id="SSF53474">
    <property type="entry name" value="alpha/beta-Hydrolases"/>
    <property type="match status" value="1"/>
</dbReference>
<accession>A0A561SDZ4</accession>
<dbReference type="RefSeq" id="WP_246214189.1">
    <property type="nucleotide sequence ID" value="NZ_BAAAMZ010000005.1"/>
</dbReference>
<evidence type="ECO:0000313" key="8">
    <source>
        <dbReference type="EMBL" id="TWF73082.1"/>
    </source>
</evidence>
<dbReference type="Proteomes" id="UP000317940">
    <property type="component" value="Unassembled WGS sequence"/>
</dbReference>
<evidence type="ECO:0000256" key="1">
    <source>
        <dbReference type="ARBA" id="ARBA00006249"/>
    </source>
</evidence>
<evidence type="ECO:0000256" key="2">
    <source>
        <dbReference type="ARBA" id="ARBA00022487"/>
    </source>
</evidence>
<keyword evidence="5 8" id="KW-0378">Hydrolase</keyword>
<keyword evidence="6" id="KW-0106">Calcium</keyword>
<keyword evidence="2" id="KW-0719">Serine esterase</keyword>
<dbReference type="InterPro" id="IPR029058">
    <property type="entry name" value="AB_hydrolase_fold"/>
</dbReference>
<dbReference type="PANTHER" id="PTHR33938:SF15">
    <property type="entry name" value="FERULOYL ESTERASE B-RELATED"/>
    <property type="match status" value="1"/>
</dbReference>
<dbReference type="GO" id="GO:0052689">
    <property type="term" value="F:carboxylic ester hydrolase activity"/>
    <property type="evidence" value="ECO:0007669"/>
    <property type="project" value="UniProtKB-KW"/>
</dbReference>
<evidence type="ECO:0000256" key="7">
    <source>
        <dbReference type="ARBA" id="ARBA00023157"/>
    </source>
</evidence>
<evidence type="ECO:0000256" key="4">
    <source>
        <dbReference type="ARBA" id="ARBA00022729"/>
    </source>
</evidence>
<keyword evidence="3" id="KW-0479">Metal-binding</keyword>
<dbReference type="InterPro" id="IPR011118">
    <property type="entry name" value="Tannase/feruloyl_esterase"/>
</dbReference>
<keyword evidence="4" id="KW-0732">Signal</keyword>
<comment type="caution">
    <text evidence="8">The sequence shown here is derived from an EMBL/GenBank/DDBJ whole genome shotgun (WGS) entry which is preliminary data.</text>
</comment>
<protein>
    <submittedName>
        <fullName evidence="8">3HB-oligomer hydrolase 3HBOH</fullName>
    </submittedName>
</protein>
<dbReference type="Pfam" id="PF07519">
    <property type="entry name" value="Tannase"/>
    <property type="match status" value="1"/>
</dbReference>
<dbReference type="PANTHER" id="PTHR33938">
    <property type="entry name" value="FERULOYL ESTERASE B-RELATED"/>
    <property type="match status" value="1"/>
</dbReference>
<dbReference type="GO" id="GO:0046872">
    <property type="term" value="F:metal ion binding"/>
    <property type="evidence" value="ECO:0007669"/>
    <property type="project" value="UniProtKB-KW"/>
</dbReference>
<keyword evidence="9" id="KW-1185">Reference proteome</keyword>
<sequence length="423" mass="46393">MTKVVTVPGAERQRGAVLDDLTTRGTVASGHTVTEDWAYLHASATPPPERVPGVQLDGCFKSGSQLNPHHGWHRDAQFVIRLPDEWNGGLVVTAAPGIRRQYAADRLIGDWVLARGYAYAASDKGNSGPHFHTAGRAPGDAVAQWGYRMRELALAARETVRRHYGAEPRRCYATGLSNGGYLTRLQLERHPDLYDGGVDWSGPLWLAEGPNLLTHLPAWLAHYPRYRDSGDPDAHARLLEAGLPAGSEFLWEVHHRTYWDFTQRTYRAVFDPDHPGPGLPPEGLAFARPGEPGADADYDYAARPLAVHDAVSRVSLTGALGRPLLSLHGTLDALLPIGPHSDRYAALVTEAGRGHLHRQYRIEGGNHVDGFCDVFPGRLRPMLPAYRAAFEALEAWVERGVEPPDSRTVVWGGEVDGADVLIR</sequence>
<keyword evidence="7" id="KW-1015">Disulfide bond</keyword>
<proteinExistence type="inferred from homology"/>
<evidence type="ECO:0000313" key="9">
    <source>
        <dbReference type="Proteomes" id="UP000317940"/>
    </source>
</evidence>
<evidence type="ECO:0000256" key="3">
    <source>
        <dbReference type="ARBA" id="ARBA00022723"/>
    </source>
</evidence>
<dbReference type="Gene3D" id="3.40.50.1820">
    <property type="entry name" value="alpha/beta hydrolase"/>
    <property type="match status" value="1"/>
</dbReference>
<evidence type="ECO:0000256" key="5">
    <source>
        <dbReference type="ARBA" id="ARBA00022801"/>
    </source>
</evidence>
<dbReference type="EMBL" id="VIWT01000006">
    <property type="protein sequence ID" value="TWF73082.1"/>
    <property type="molecule type" value="Genomic_DNA"/>
</dbReference>
<evidence type="ECO:0000256" key="6">
    <source>
        <dbReference type="ARBA" id="ARBA00022837"/>
    </source>
</evidence>